<evidence type="ECO:0000313" key="4">
    <source>
        <dbReference type="EMBL" id="MBL6448352.1"/>
    </source>
</evidence>
<feature type="domain" description="HTH LytTR-type" evidence="3">
    <location>
        <begin position="144"/>
        <end position="251"/>
    </location>
</feature>
<dbReference type="PROSITE" id="PS50110">
    <property type="entry name" value="RESPONSE_REGULATORY"/>
    <property type="match status" value="1"/>
</dbReference>
<organism evidence="4 5">
    <name type="scientific">Fulvivirga marina</name>
    <dbReference type="NCBI Taxonomy" id="2494733"/>
    <lineage>
        <taxon>Bacteria</taxon>
        <taxon>Pseudomonadati</taxon>
        <taxon>Bacteroidota</taxon>
        <taxon>Cytophagia</taxon>
        <taxon>Cytophagales</taxon>
        <taxon>Fulvivirgaceae</taxon>
        <taxon>Fulvivirga</taxon>
    </lineage>
</organism>
<dbReference type="EMBL" id="JAEUGD010000061">
    <property type="protein sequence ID" value="MBL6448352.1"/>
    <property type="molecule type" value="Genomic_DNA"/>
</dbReference>
<keyword evidence="5" id="KW-1185">Reference proteome</keyword>
<sequence>MTVLIFEDETLAADKLQNLLQEVDDQLNVVGVLKSVEDAVDWLEQNEHPDLIISDIRLLDGLSFEIFRQVQVDKPVIFTTAYDQYAVKAFETNSIDYLLKPVNKERLQASIDKFKKLSGPTQAIPYEQLRKMIESREKEYKMRFMIRSGNKILAVPVEKIAYFYSQNKLTYIVTNDDRKYPYDHPLESIDQQLDPKIFFRANRKYVVKFDSISEIYPYFKGRIKINLTPEADDEVIISSEKTPEFKLWLDQ</sequence>
<dbReference type="Gene3D" id="2.40.50.1020">
    <property type="entry name" value="LytTr DNA-binding domain"/>
    <property type="match status" value="1"/>
</dbReference>
<reference evidence="4" key="1">
    <citation type="submission" date="2021-01" db="EMBL/GenBank/DDBJ databases">
        <title>Fulvivirga kasyanovii gen. nov., sp nov., a novel member of the phylum Bacteroidetes isolated from seawater in a mussel farm.</title>
        <authorList>
            <person name="Zhao L.-H."/>
            <person name="Wang Z.-J."/>
        </authorList>
    </citation>
    <scope>NUCLEOTIDE SEQUENCE</scope>
    <source>
        <strain evidence="4">29W222</strain>
    </source>
</reference>
<dbReference type="GO" id="GO:0003677">
    <property type="term" value="F:DNA binding"/>
    <property type="evidence" value="ECO:0007669"/>
    <property type="project" value="InterPro"/>
</dbReference>
<dbReference type="InterPro" id="IPR011006">
    <property type="entry name" value="CheY-like_superfamily"/>
</dbReference>
<dbReference type="Proteomes" id="UP000614216">
    <property type="component" value="Unassembled WGS sequence"/>
</dbReference>
<dbReference type="InterPro" id="IPR046947">
    <property type="entry name" value="LytR-like"/>
</dbReference>
<dbReference type="SMART" id="SM00850">
    <property type="entry name" value="LytTR"/>
    <property type="match status" value="1"/>
</dbReference>
<protein>
    <submittedName>
        <fullName evidence="4">Response regulator transcription factor</fullName>
    </submittedName>
</protein>
<dbReference type="AlphaFoldDB" id="A0A937KD87"/>
<accession>A0A937KD87</accession>
<evidence type="ECO:0000313" key="5">
    <source>
        <dbReference type="Proteomes" id="UP000614216"/>
    </source>
</evidence>
<dbReference type="Pfam" id="PF04397">
    <property type="entry name" value="LytTR"/>
    <property type="match status" value="1"/>
</dbReference>
<feature type="domain" description="Response regulatory" evidence="2">
    <location>
        <begin position="2"/>
        <end position="115"/>
    </location>
</feature>
<dbReference type="Gene3D" id="3.40.50.2300">
    <property type="match status" value="1"/>
</dbReference>
<feature type="modified residue" description="4-aspartylphosphate" evidence="1">
    <location>
        <position position="55"/>
    </location>
</feature>
<dbReference type="SUPFAM" id="SSF52172">
    <property type="entry name" value="CheY-like"/>
    <property type="match status" value="1"/>
</dbReference>
<dbReference type="InterPro" id="IPR001789">
    <property type="entry name" value="Sig_transdc_resp-reg_receiver"/>
</dbReference>
<dbReference type="InterPro" id="IPR007492">
    <property type="entry name" value="LytTR_DNA-bd_dom"/>
</dbReference>
<proteinExistence type="predicted"/>
<comment type="caution">
    <text evidence="4">The sequence shown here is derived from an EMBL/GenBank/DDBJ whole genome shotgun (WGS) entry which is preliminary data.</text>
</comment>
<name>A0A937KD87_9BACT</name>
<dbReference type="PROSITE" id="PS50930">
    <property type="entry name" value="HTH_LYTTR"/>
    <property type="match status" value="1"/>
</dbReference>
<dbReference type="PANTHER" id="PTHR37299:SF1">
    <property type="entry name" value="STAGE 0 SPORULATION PROTEIN A HOMOLOG"/>
    <property type="match status" value="1"/>
</dbReference>
<dbReference type="GO" id="GO:0000156">
    <property type="term" value="F:phosphorelay response regulator activity"/>
    <property type="evidence" value="ECO:0007669"/>
    <property type="project" value="InterPro"/>
</dbReference>
<gene>
    <name evidence="4" type="ORF">JMN32_18710</name>
</gene>
<evidence type="ECO:0000259" key="2">
    <source>
        <dbReference type="PROSITE" id="PS50110"/>
    </source>
</evidence>
<dbReference type="PANTHER" id="PTHR37299">
    <property type="entry name" value="TRANSCRIPTIONAL REGULATOR-RELATED"/>
    <property type="match status" value="1"/>
</dbReference>
<evidence type="ECO:0000256" key="1">
    <source>
        <dbReference type="PROSITE-ProRule" id="PRU00169"/>
    </source>
</evidence>
<dbReference type="FunFam" id="3.40.50.2300:FF:000361">
    <property type="entry name" value="Two-component system response regulator"/>
    <property type="match status" value="1"/>
</dbReference>
<dbReference type="RefSeq" id="WP_202857890.1">
    <property type="nucleotide sequence ID" value="NZ_JAEUGD010000061.1"/>
</dbReference>
<keyword evidence="1" id="KW-0597">Phosphoprotein</keyword>
<dbReference type="Pfam" id="PF00072">
    <property type="entry name" value="Response_reg"/>
    <property type="match status" value="1"/>
</dbReference>
<evidence type="ECO:0000259" key="3">
    <source>
        <dbReference type="PROSITE" id="PS50930"/>
    </source>
</evidence>
<dbReference type="SMART" id="SM00448">
    <property type="entry name" value="REC"/>
    <property type="match status" value="1"/>
</dbReference>